<sequence length="194" mass="22682">MFSIESKFYRLTIYIYHLVLVNFLFIVTSVLIVSLPASFLSLVATIKQIERPGIVKGYFRNFKRVFFQTIPLGLFNVFSVLFAISIQSIQIENSLFLKLIVSVFLFFLFSYNVNLYLILNLFEKKINYYQVFQQSFIWSLGSFYQNILLLVGLLGLYLLFFFQFPIALSLYGVSVPVFAYTKLFDYQLMKAQGN</sequence>
<keyword evidence="3" id="KW-1185">Reference proteome</keyword>
<feature type="transmembrane region" description="Helical" evidence="1">
    <location>
        <begin position="166"/>
        <end position="184"/>
    </location>
</feature>
<reference evidence="2" key="1">
    <citation type="journal article" date="2014" name="Int. J. Syst. Evol. Microbiol.">
        <title>Complete genome sequence of Corynebacterium casei LMG S-19264T (=DSM 44701T), isolated from a smear-ripened cheese.</title>
        <authorList>
            <consortium name="US DOE Joint Genome Institute (JGI-PGF)"/>
            <person name="Walter F."/>
            <person name="Albersmeier A."/>
            <person name="Kalinowski J."/>
            <person name="Ruckert C."/>
        </authorList>
    </citation>
    <scope>NUCLEOTIDE SEQUENCE</scope>
    <source>
        <strain evidence="2">CCM 8433</strain>
    </source>
</reference>
<name>A0A917JEI9_9ENTE</name>
<dbReference type="RefSeq" id="WP_379959484.1">
    <property type="nucleotide sequence ID" value="NZ_JBHSZJ010000001.1"/>
</dbReference>
<accession>A0A917JEI9</accession>
<evidence type="ECO:0000256" key="1">
    <source>
        <dbReference type="SAM" id="Phobius"/>
    </source>
</evidence>
<keyword evidence="1" id="KW-0472">Membrane</keyword>
<dbReference type="AlphaFoldDB" id="A0A917JEI9"/>
<feature type="transmembrane region" description="Helical" evidence="1">
    <location>
        <begin position="65"/>
        <end position="89"/>
    </location>
</feature>
<gene>
    <name evidence="2" type="ORF">GCM10011482_13920</name>
</gene>
<evidence type="ECO:0008006" key="4">
    <source>
        <dbReference type="Google" id="ProtNLM"/>
    </source>
</evidence>
<dbReference type="Proteomes" id="UP000622610">
    <property type="component" value="Unassembled WGS sequence"/>
</dbReference>
<proteinExistence type="predicted"/>
<keyword evidence="1" id="KW-1133">Transmembrane helix</keyword>
<keyword evidence="1" id="KW-0812">Transmembrane</keyword>
<organism evidence="2 3">
    <name type="scientific">Enterococcus alcedinis</name>
    <dbReference type="NCBI Taxonomy" id="1274384"/>
    <lineage>
        <taxon>Bacteria</taxon>
        <taxon>Bacillati</taxon>
        <taxon>Bacillota</taxon>
        <taxon>Bacilli</taxon>
        <taxon>Lactobacillales</taxon>
        <taxon>Enterococcaceae</taxon>
        <taxon>Enterococcus</taxon>
    </lineage>
</organism>
<evidence type="ECO:0000313" key="2">
    <source>
        <dbReference type="EMBL" id="GGI65738.1"/>
    </source>
</evidence>
<dbReference type="EMBL" id="BMDT01000005">
    <property type="protein sequence ID" value="GGI65738.1"/>
    <property type="molecule type" value="Genomic_DNA"/>
</dbReference>
<feature type="transmembrane region" description="Helical" evidence="1">
    <location>
        <begin position="15"/>
        <end position="44"/>
    </location>
</feature>
<evidence type="ECO:0000313" key="3">
    <source>
        <dbReference type="Proteomes" id="UP000622610"/>
    </source>
</evidence>
<reference evidence="2" key="2">
    <citation type="submission" date="2020-09" db="EMBL/GenBank/DDBJ databases">
        <authorList>
            <person name="Sun Q."/>
            <person name="Sedlacek I."/>
        </authorList>
    </citation>
    <scope>NUCLEOTIDE SEQUENCE</scope>
    <source>
        <strain evidence="2">CCM 8433</strain>
    </source>
</reference>
<feature type="transmembrane region" description="Helical" evidence="1">
    <location>
        <begin position="143"/>
        <end position="160"/>
    </location>
</feature>
<comment type="caution">
    <text evidence="2">The sequence shown here is derived from an EMBL/GenBank/DDBJ whole genome shotgun (WGS) entry which is preliminary data.</text>
</comment>
<protein>
    <recommendedName>
        <fullName evidence="4">DUF624 domain-containing protein</fullName>
    </recommendedName>
</protein>
<feature type="transmembrane region" description="Helical" evidence="1">
    <location>
        <begin position="95"/>
        <end position="122"/>
    </location>
</feature>